<proteinExistence type="predicted"/>
<dbReference type="NCBIfam" id="TIGR02122">
    <property type="entry name" value="TRAP_TAXI"/>
    <property type="match status" value="1"/>
</dbReference>
<dbReference type="InterPro" id="IPR011852">
    <property type="entry name" value="TRAP_TAXI"/>
</dbReference>
<dbReference type="PANTHER" id="PTHR42941">
    <property type="entry name" value="SLL1037 PROTEIN"/>
    <property type="match status" value="1"/>
</dbReference>
<comment type="caution">
    <text evidence="1">The sequence shown here is derived from an EMBL/GenBank/DDBJ whole genome shotgun (WGS) entry which is preliminary data.</text>
</comment>
<name>A0A939TMJ9_9MICO</name>
<dbReference type="PANTHER" id="PTHR42941:SF1">
    <property type="entry name" value="SLL1037 PROTEIN"/>
    <property type="match status" value="1"/>
</dbReference>
<reference evidence="1" key="1">
    <citation type="submission" date="2021-03" db="EMBL/GenBank/DDBJ databases">
        <title>Leucobacter chromiisoli sp. nov., isolated from chromium-containing soil of chemical plant.</title>
        <authorList>
            <person name="Xu Z."/>
        </authorList>
    </citation>
    <scope>NUCLEOTIDE SEQUENCE</scope>
    <source>
        <strain evidence="1">K 70/01</strain>
    </source>
</reference>
<protein>
    <submittedName>
        <fullName evidence="1">TAXI family TRAP transporter solute-binding subunit</fullName>
    </submittedName>
</protein>
<dbReference type="RefSeq" id="WP_208237865.1">
    <property type="nucleotide sequence ID" value="NZ_BAAAQU010000001.1"/>
</dbReference>
<dbReference type="Gene3D" id="3.40.190.10">
    <property type="entry name" value="Periplasmic binding protein-like II"/>
    <property type="match status" value="2"/>
</dbReference>
<keyword evidence="2" id="KW-1185">Reference proteome</keyword>
<evidence type="ECO:0000313" key="2">
    <source>
        <dbReference type="Proteomes" id="UP000668403"/>
    </source>
</evidence>
<accession>A0A939TMJ9</accession>
<sequence length="326" mass="33580">MTDPAHGIPMSRRGLLRLASIGSLGAAASLGLASCVAAPPAARLRVAGGEAGGLYEEFATLLADALTRHDVSERSDALGSEASRENLELIVSGAADLGLALLDSVAASDAVDAGEVVAIGRMYQNYFHCVVRGDGPVRALSDLAGRVVATGAPGSGTRLTGERLLAAAGLVGSAAPARARRLGLNDGLDALERGEVDAMMISGGIPIRSITTVNDRVGLRLLDLADLLPPLRQRYPGLYEHGVVPAHTYPGMDAVGTIGVANLLLCRPDLDGRVVSRVVELLIEHAADLVPESSAGIQFLSPETLISTAGQPLHPAAAEAYRTFHG</sequence>
<organism evidence="1 2">
    <name type="scientific">Leucobacter tardus</name>
    <dbReference type="NCBI Taxonomy" id="501483"/>
    <lineage>
        <taxon>Bacteria</taxon>
        <taxon>Bacillati</taxon>
        <taxon>Actinomycetota</taxon>
        <taxon>Actinomycetes</taxon>
        <taxon>Micrococcales</taxon>
        <taxon>Microbacteriaceae</taxon>
        <taxon>Leucobacter</taxon>
    </lineage>
</organism>
<evidence type="ECO:0000313" key="1">
    <source>
        <dbReference type="EMBL" id="MBO2989548.1"/>
    </source>
</evidence>
<dbReference type="PROSITE" id="PS51318">
    <property type="entry name" value="TAT"/>
    <property type="match status" value="1"/>
</dbReference>
<dbReference type="SUPFAM" id="SSF53850">
    <property type="entry name" value="Periplasmic binding protein-like II"/>
    <property type="match status" value="1"/>
</dbReference>
<dbReference type="Proteomes" id="UP000668403">
    <property type="component" value="Unassembled WGS sequence"/>
</dbReference>
<dbReference type="EMBL" id="JAGFBF010000004">
    <property type="protein sequence ID" value="MBO2989548.1"/>
    <property type="molecule type" value="Genomic_DNA"/>
</dbReference>
<dbReference type="InterPro" id="IPR006311">
    <property type="entry name" value="TAT_signal"/>
</dbReference>
<gene>
    <name evidence="1" type="ORF">J4H85_06015</name>
</gene>
<dbReference type="AlphaFoldDB" id="A0A939TMJ9"/>
<dbReference type="Pfam" id="PF16868">
    <property type="entry name" value="NMT1_3"/>
    <property type="match status" value="1"/>
</dbReference>